<protein>
    <submittedName>
        <fullName evidence="1">Uncharacterized protein</fullName>
    </submittedName>
</protein>
<proteinExistence type="predicted"/>
<accession>A0A0F9MR38</accession>
<comment type="caution">
    <text evidence="1">The sequence shown here is derived from an EMBL/GenBank/DDBJ whole genome shotgun (WGS) entry which is preliminary data.</text>
</comment>
<organism evidence="1">
    <name type="scientific">marine sediment metagenome</name>
    <dbReference type="NCBI Taxonomy" id="412755"/>
    <lineage>
        <taxon>unclassified sequences</taxon>
        <taxon>metagenomes</taxon>
        <taxon>ecological metagenomes</taxon>
    </lineage>
</organism>
<dbReference type="AlphaFoldDB" id="A0A0F9MR38"/>
<evidence type="ECO:0000313" key="1">
    <source>
        <dbReference type="EMBL" id="KKN01857.1"/>
    </source>
</evidence>
<reference evidence="1" key="1">
    <citation type="journal article" date="2015" name="Nature">
        <title>Complex archaea that bridge the gap between prokaryotes and eukaryotes.</title>
        <authorList>
            <person name="Spang A."/>
            <person name="Saw J.H."/>
            <person name="Jorgensen S.L."/>
            <person name="Zaremba-Niedzwiedzka K."/>
            <person name="Martijn J."/>
            <person name="Lind A.E."/>
            <person name="van Eijk R."/>
            <person name="Schleper C."/>
            <person name="Guy L."/>
            <person name="Ettema T.J."/>
        </authorList>
    </citation>
    <scope>NUCLEOTIDE SEQUENCE</scope>
</reference>
<sequence>MYGLDSKGGVRGHFHLTARPTNFADSDHWLAERFRDELRQRDVSTASDFIMGVIEDDD</sequence>
<name>A0A0F9MR38_9ZZZZ</name>
<dbReference type="EMBL" id="LAZR01005215">
    <property type="protein sequence ID" value="KKN01857.1"/>
    <property type="molecule type" value="Genomic_DNA"/>
</dbReference>
<gene>
    <name evidence="1" type="ORF">LCGC14_1123540</name>
</gene>